<comment type="caution">
    <text evidence="2">The sequence shown here is derived from an EMBL/GenBank/DDBJ whole genome shotgun (WGS) entry which is preliminary data.</text>
</comment>
<reference evidence="2" key="1">
    <citation type="submission" date="2021-02" db="EMBL/GenBank/DDBJ databases">
        <authorList>
            <person name="Nowell W R."/>
        </authorList>
    </citation>
    <scope>NUCLEOTIDE SEQUENCE</scope>
</reference>
<feature type="compositionally biased region" description="Polar residues" evidence="1">
    <location>
        <begin position="49"/>
        <end position="68"/>
    </location>
</feature>
<feature type="compositionally biased region" description="Polar residues" evidence="1">
    <location>
        <begin position="88"/>
        <end position="98"/>
    </location>
</feature>
<name>A0A820BMY6_9BILA</name>
<feature type="region of interest" description="Disordered" evidence="1">
    <location>
        <begin position="1"/>
        <end position="34"/>
    </location>
</feature>
<dbReference type="EMBL" id="CAJOAY010009430">
    <property type="protein sequence ID" value="CAF4203989.1"/>
    <property type="molecule type" value="Genomic_DNA"/>
</dbReference>
<feature type="compositionally biased region" description="Polar residues" evidence="1">
    <location>
        <begin position="1"/>
        <end position="14"/>
    </location>
</feature>
<accession>A0A820BMY6</accession>
<evidence type="ECO:0000313" key="3">
    <source>
        <dbReference type="Proteomes" id="UP000663881"/>
    </source>
</evidence>
<evidence type="ECO:0000313" key="2">
    <source>
        <dbReference type="EMBL" id="CAF4203989.1"/>
    </source>
</evidence>
<gene>
    <name evidence="2" type="ORF">OKA104_LOCUS41143</name>
</gene>
<feature type="region of interest" description="Disordered" evidence="1">
    <location>
        <begin position="46"/>
        <end position="98"/>
    </location>
</feature>
<dbReference type="Proteomes" id="UP000663881">
    <property type="component" value="Unassembled WGS sequence"/>
</dbReference>
<feature type="compositionally biased region" description="Low complexity" evidence="1">
    <location>
        <begin position="16"/>
        <end position="25"/>
    </location>
</feature>
<sequence>MGGNNVPLNSSANLRQVPQQQHQQPLNMGPYIPNIPYQQPTVGMGNVLPITTPQGGSNYQPSWAQSGGNYAPRGPQNFGNIPFDGGFSPSQQGGYAMPYTNQSQMGVYAHFPSQMGQNPQ</sequence>
<organism evidence="2 3">
    <name type="scientific">Adineta steineri</name>
    <dbReference type="NCBI Taxonomy" id="433720"/>
    <lineage>
        <taxon>Eukaryota</taxon>
        <taxon>Metazoa</taxon>
        <taxon>Spiralia</taxon>
        <taxon>Gnathifera</taxon>
        <taxon>Rotifera</taxon>
        <taxon>Eurotatoria</taxon>
        <taxon>Bdelloidea</taxon>
        <taxon>Adinetida</taxon>
        <taxon>Adinetidae</taxon>
        <taxon>Adineta</taxon>
    </lineage>
</organism>
<protein>
    <submittedName>
        <fullName evidence="2">Uncharacterized protein</fullName>
    </submittedName>
</protein>
<evidence type="ECO:0000256" key="1">
    <source>
        <dbReference type="SAM" id="MobiDB-lite"/>
    </source>
</evidence>
<proteinExistence type="predicted"/>
<dbReference type="AlphaFoldDB" id="A0A820BMY6"/>